<comment type="caution">
    <text evidence="1">The sequence shown here is derived from an EMBL/GenBank/DDBJ whole genome shotgun (WGS) entry which is preliminary data.</text>
</comment>
<protein>
    <submittedName>
        <fullName evidence="1">Uncharacterized protein</fullName>
    </submittedName>
</protein>
<organism evidence="1 2">
    <name type="scientific">Phakopsora pachyrhizi</name>
    <name type="common">Asian soybean rust disease fungus</name>
    <dbReference type="NCBI Taxonomy" id="170000"/>
    <lineage>
        <taxon>Eukaryota</taxon>
        <taxon>Fungi</taxon>
        <taxon>Dikarya</taxon>
        <taxon>Basidiomycota</taxon>
        <taxon>Pucciniomycotina</taxon>
        <taxon>Pucciniomycetes</taxon>
        <taxon>Pucciniales</taxon>
        <taxon>Phakopsoraceae</taxon>
        <taxon>Phakopsora</taxon>
    </lineage>
</organism>
<dbReference type="EMBL" id="CALTRL010005704">
    <property type="protein sequence ID" value="CAH7685028.1"/>
    <property type="molecule type" value="Genomic_DNA"/>
</dbReference>
<dbReference type="AlphaFoldDB" id="A0AAV0BGK3"/>
<evidence type="ECO:0000313" key="1">
    <source>
        <dbReference type="EMBL" id="CAH7685028.1"/>
    </source>
</evidence>
<reference evidence="1" key="1">
    <citation type="submission" date="2022-06" db="EMBL/GenBank/DDBJ databases">
        <authorList>
            <consortium name="SYNGENTA / RWTH Aachen University"/>
        </authorList>
    </citation>
    <scope>NUCLEOTIDE SEQUENCE</scope>
</reference>
<keyword evidence="2" id="KW-1185">Reference proteome</keyword>
<accession>A0AAV0BGK3</accession>
<evidence type="ECO:0000313" key="2">
    <source>
        <dbReference type="Proteomes" id="UP001153365"/>
    </source>
</evidence>
<gene>
    <name evidence="1" type="ORF">PPACK8108_LOCUS19497</name>
</gene>
<dbReference type="Proteomes" id="UP001153365">
    <property type="component" value="Unassembled WGS sequence"/>
</dbReference>
<sequence>MMIRTSGSDALSADALTAVKVSWSGELQLGRKKDSSAAKSKSKSKPDPHIHTLKQYRNFCFLNQISMWPINSPRVALWLREFVLTIDAHSKNKSGVSFRTVQVYLPRLEYARVKAEHLFQNCSNHGALLYKPQKLLTFSRI</sequence>
<proteinExistence type="predicted"/>
<name>A0AAV0BGK3_PHAPC</name>